<dbReference type="RefSeq" id="XP_037162356.1">
    <property type="nucleotide sequence ID" value="XM_037310792.1"/>
</dbReference>
<evidence type="ECO:0000256" key="1">
    <source>
        <dbReference type="SAM" id="MobiDB-lite"/>
    </source>
</evidence>
<feature type="compositionally biased region" description="Basic and acidic residues" evidence="1">
    <location>
        <begin position="212"/>
        <end position="222"/>
    </location>
</feature>
<keyword evidence="3" id="KW-1185">Reference proteome</keyword>
<protein>
    <submittedName>
        <fullName evidence="2">Uncharacterized protein</fullName>
    </submittedName>
</protein>
<dbReference type="EMBL" id="JACCJC010000044">
    <property type="protein sequence ID" value="KAF6232933.1"/>
    <property type="molecule type" value="Genomic_DNA"/>
</dbReference>
<evidence type="ECO:0000313" key="2">
    <source>
        <dbReference type="EMBL" id="KAF6232933.1"/>
    </source>
</evidence>
<proteinExistence type="predicted"/>
<dbReference type="AlphaFoldDB" id="A0A8H6FQP8"/>
<name>A0A8H6FQP8_9LECA</name>
<organism evidence="2 3">
    <name type="scientific">Letharia columbiana</name>
    <dbReference type="NCBI Taxonomy" id="112416"/>
    <lineage>
        <taxon>Eukaryota</taxon>
        <taxon>Fungi</taxon>
        <taxon>Dikarya</taxon>
        <taxon>Ascomycota</taxon>
        <taxon>Pezizomycotina</taxon>
        <taxon>Lecanoromycetes</taxon>
        <taxon>OSLEUM clade</taxon>
        <taxon>Lecanoromycetidae</taxon>
        <taxon>Lecanorales</taxon>
        <taxon>Lecanorineae</taxon>
        <taxon>Parmeliaceae</taxon>
        <taxon>Letharia</taxon>
    </lineage>
</organism>
<feature type="compositionally biased region" description="Polar residues" evidence="1">
    <location>
        <begin position="1"/>
        <end position="10"/>
    </location>
</feature>
<gene>
    <name evidence="2" type="ORF">HO173_008896</name>
</gene>
<feature type="region of interest" description="Disordered" evidence="1">
    <location>
        <begin position="1"/>
        <end position="23"/>
    </location>
</feature>
<accession>A0A8H6FQP8</accession>
<dbReference type="GeneID" id="59290550"/>
<sequence length="316" mass="35109">MPRMAASTSRKLPKPQGGMTFACGNPPGDECDLVGATVLARSSWVSLRPYRQGDYKHVLRGERDRTVTGRRERSDLGLEGSRGLSEEQGWAHTVIADFEVVAADALSGSGEGRWTAAGQECKEDQRRYWKDATPCPFGRKEGRKPNTLHDVPRADEPCPLHLRNLTESQGGDPDTSRTAGLPDTSDVSIDSGLVTDWPTRTSERRRRRRRRSAEEAQKERAVRSAKTGRLGEIQPLHPPPRANLSRAPRRMHEKLRAESDVEAVQPAHEGSGPNFRSIRDGYGAEVVKRFGGLRVLGKKFLATGLVQLFGRRGMRW</sequence>
<reference evidence="2 3" key="1">
    <citation type="journal article" date="2020" name="Genomics">
        <title>Complete, high-quality genomes from long-read metagenomic sequencing of two wolf lichen thalli reveals enigmatic genome architecture.</title>
        <authorList>
            <person name="McKenzie S.K."/>
            <person name="Walston R.F."/>
            <person name="Allen J.L."/>
        </authorList>
    </citation>
    <scope>NUCLEOTIDE SEQUENCE [LARGE SCALE GENOMIC DNA]</scope>
    <source>
        <strain evidence="2">WasteWater2</strain>
    </source>
</reference>
<feature type="region of interest" description="Disordered" evidence="1">
    <location>
        <begin position="132"/>
        <end position="247"/>
    </location>
</feature>
<evidence type="ECO:0000313" key="3">
    <source>
        <dbReference type="Proteomes" id="UP000578531"/>
    </source>
</evidence>
<comment type="caution">
    <text evidence="2">The sequence shown here is derived from an EMBL/GenBank/DDBJ whole genome shotgun (WGS) entry which is preliminary data.</text>
</comment>
<dbReference type="Proteomes" id="UP000578531">
    <property type="component" value="Unassembled WGS sequence"/>
</dbReference>
<feature type="region of interest" description="Disordered" evidence="1">
    <location>
        <begin position="257"/>
        <end position="276"/>
    </location>
</feature>